<dbReference type="RefSeq" id="WP_024783848.1">
    <property type="nucleotide sequence ID" value="NZ_CP066294.2"/>
</dbReference>
<reference evidence="2" key="1">
    <citation type="submission" date="2020-12" db="EMBL/GenBank/DDBJ databases">
        <authorList>
            <person name="Wen Z.T."/>
        </authorList>
    </citation>
    <scope>NUCLEOTIDE SEQUENCE [LARGE SCALE GENOMIC DNA]</scope>
    <source>
        <strain evidence="2">27-3</strain>
    </source>
</reference>
<proteinExistence type="predicted"/>
<accession>A0AAX1K0I0</accession>
<organism evidence="1 2">
    <name type="scientific">Streptococcus mutans</name>
    <dbReference type="NCBI Taxonomy" id="1309"/>
    <lineage>
        <taxon>Bacteria</taxon>
        <taxon>Bacillati</taxon>
        <taxon>Bacillota</taxon>
        <taxon>Bacilli</taxon>
        <taxon>Lactobacillales</taxon>
        <taxon>Streptococcaceae</taxon>
        <taxon>Streptococcus</taxon>
    </lineage>
</organism>
<evidence type="ECO:0000313" key="1">
    <source>
        <dbReference type="EMBL" id="QQL46661.1"/>
    </source>
</evidence>
<name>A0AAX1K0I0_STRMG</name>
<evidence type="ECO:0000313" key="2">
    <source>
        <dbReference type="Proteomes" id="UP000595884"/>
    </source>
</evidence>
<protein>
    <submittedName>
        <fullName evidence="1">Uncharacterized protein</fullName>
    </submittedName>
</protein>
<dbReference type="AlphaFoldDB" id="A0AAX1K0I0"/>
<gene>
    <name evidence="1" type="ORF">IGS65_006000</name>
</gene>
<dbReference type="EMBL" id="CP066294">
    <property type="protein sequence ID" value="QQL46661.1"/>
    <property type="molecule type" value="Genomic_DNA"/>
</dbReference>
<dbReference type="Proteomes" id="UP000595884">
    <property type="component" value="Chromosome"/>
</dbReference>
<sequence length="387" mass="45309">MEENMIGLNFVFEKDELLYSLKLSTQIDQNYSLDYFDFDKQSFEDFIDYLEFLEFDQYVFIKLEENNRLKHLVSYLKAQLDMKIEVIDIEDLDNLLENSKIQEIKTELENHDLYHKLSSLKTEQIFQNGFKAFKTATYPNLPKGLLKHAFVDDLGKFISENHNLLNHFAINSAVYTNNKVVKEEWPIIIKSVADFEKLNFKILNQESLRKLFRQFVDSGRISLTNYIADYGVLAGIAKLNSLYFMEGQFYLDSQAKMRLGNSGDSYQKLHNQASLQLSEIDNLLIKENVKYLLTALLDITYIYGEVDFITPYNNYQIEAVDLPLNQLEWIAFKNDSAHFAFNVKTGRLFKVNDLVTQYLEYIIKDKTGNIDNKKLMSQVKEKLQVYG</sequence>